<feature type="compositionally biased region" description="Polar residues" evidence="1">
    <location>
        <begin position="210"/>
        <end position="219"/>
    </location>
</feature>
<dbReference type="AlphaFoldDB" id="A0AAJ0BUV9"/>
<accession>A0AAJ0BUV9</accession>
<gene>
    <name evidence="3" type="ORF">QBC33DRAFT_211925</name>
</gene>
<feature type="compositionally biased region" description="Low complexity" evidence="1">
    <location>
        <begin position="177"/>
        <end position="198"/>
    </location>
</feature>
<comment type="caution">
    <text evidence="3">The sequence shown here is derived from an EMBL/GenBank/DDBJ whole genome shotgun (WGS) entry which is preliminary data.</text>
</comment>
<dbReference type="SMART" id="SM00974">
    <property type="entry name" value="T5orf172"/>
    <property type="match status" value="1"/>
</dbReference>
<dbReference type="PANTHER" id="PTHR28094">
    <property type="entry name" value="MEIOTICALLY UP-REGULATED GENE 113 PROTEIN"/>
    <property type="match status" value="1"/>
</dbReference>
<dbReference type="GeneID" id="85305860"/>
<dbReference type="Pfam" id="PF10544">
    <property type="entry name" value="T5orf172"/>
    <property type="match status" value="1"/>
</dbReference>
<dbReference type="PANTHER" id="PTHR28094:SF1">
    <property type="entry name" value="MEIOTICALLY UP-REGULATED GENE 113 PROTEIN"/>
    <property type="match status" value="1"/>
</dbReference>
<feature type="compositionally biased region" description="Basic and acidic residues" evidence="1">
    <location>
        <begin position="580"/>
        <end position="602"/>
    </location>
</feature>
<feature type="domain" description="Bacteriophage T5 Orf172 DNA-binding" evidence="2">
    <location>
        <begin position="631"/>
        <end position="723"/>
    </location>
</feature>
<evidence type="ECO:0000313" key="4">
    <source>
        <dbReference type="Proteomes" id="UP001244011"/>
    </source>
</evidence>
<evidence type="ECO:0000256" key="1">
    <source>
        <dbReference type="SAM" id="MobiDB-lite"/>
    </source>
</evidence>
<dbReference type="RefSeq" id="XP_060280016.1">
    <property type="nucleotide sequence ID" value="XM_060422673.1"/>
</dbReference>
<name>A0AAJ0BUV9_9PEZI</name>
<evidence type="ECO:0000259" key="2">
    <source>
        <dbReference type="SMART" id="SM00974"/>
    </source>
</evidence>
<proteinExistence type="predicted"/>
<organism evidence="3 4">
    <name type="scientific">Phialemonium atrogriseum</name>
    <dbReference type="NCBI Taxonomy" id="1093897"/>
    <lineage>
        <taxon>Eukaryota</taxon>
        <taxon>Fungi</taxon>
        <taxon>Dikarya</taxon>
        <taxon>Ascomycota</taxon>
        <taxon>Pezizomycotina</taxon>
        <taxon>Sordariomycetes</taxon>
        <taxon>Sordariomycetidae</taxon>
        <taxon>Cephalothecales</taxon>
        <taxon>Cephalothecaceae</taxon>
        <taxon>Phialemonium</taxon>
    </lineage>
</organism>
<dbReference type="Proteomes" id="UP001244011">
    <property type="component" value="Unassembled WGS sequence"/>
</dbReference>
<feature type="region of interest" description="Disordered" evidence="1">
    <location>
        <begin position="40"/>
        <end position="61"/>
    </location>
</feature>
<dbReference type="InterPro" id="IPR053006">
    <property type="entry name" value="Meiosis_regulatory"/>
</dbReference>
<keyword evidence="4" id="KW-1185">Reference proteome</keyword>
<protein>
    <submittedName>
        <fullName evidence="3">T5orf172 domain-containing protein</fullName>
    </submittedName>
</protein>
<dbReference type="InterPro" id="IPR018306">
    <property type="entry name" value="Phage_T5_Orf172_DNA-bd"/>
</dbReference>
<reference evidence="3" key="1">
    <citation type="submission" date="2023-06" db="EMBL/GenBank/DDBJ databases">
        <title>Genome-scale phylogeny and comparative genomics of the fungal order Sordariales.</title>
        <authorList>
            <consortium name="Lawrence Berkeley National Laboratory"/>
            <person name="Hensen N."/>
            <person name="Bonometti L."/>
            <person name="Westerberg I."/>
            <person name="Brannstrom I.O."/>
            <person name="Guillou S."/>
            <person name="Cros-Aarteil S."/>
            <person name="Calhoun S."/>
            <person name="Haridas S."/>
            <person name="Kuo A."/>
            <person name="Mondo S."/>
            <person name="Pangilinan J."/>
            <person name="Riley R."/>
            <person name="Labutti K."/>
            <person name="Andreopoulos B."/>
            <person name="Lipzen A."/>
            <person name="Chen C."/>
            <person name="Yanf M."/>
            <person name="Daum C."/>
            <person name="Ng V."/>
            <person name="Clum A."/>
            <person name="Steindorff A."/>
            <person name="Ohm R."/>
            <person name="Martin F."/>
            <person name="Silar P."/>
            <person name="Natvig D."/>
            <person name="Lalanne C."/>
            <person name="Gautier V."/>
            <person name="Ament-Velasquez S.L."/>
            <person name="Kruys A."/>
            <person name="Hutchinson M.I."/>
            <person name="Powell A.J."/>
            <person name="Barry K."/>
            <person name="Miller A.N."/>
            <person name="Grigoriev I.V."/>
            <person name="Debuchy R."/>
            <person name="Gladieux P."/>
            <person name="Thoren M.H."/>
            <person name="Johannesson H."/>
        </authorList>
    </citation>
    <scope>NUCLEOTIDE SEQUENCE</scope>
    <source>
        <strain evidence="3">8032-3</strain>
    </source>
</reference>
<evidence type="ECO:0000313" key="3">
    <source>
        <dbReference type="EMBL" id="KAK1763803.1"/>
    </source>
</evidence>
<feature type="region of interest" description="Disordered" evidence="1">
    <location>
        <begin position="573"/>
        <end position="602"/>
    </location>
</feature>
<dbReference type="EMBL" id="MU839024">
    <property type="protein sequence ID" value="KAK1763803.1"/>
    <property type="molecule type" value="Genomic_DNA"/>
</dbReference>
<feature type="region of interest" description="Disordered" evidence="1">
    <location>
        <begin position="151"/>
        <end position="228"/>
    </location>
</feature>
<sequence>MSSYPASPAPTPGPARPVVSATAVAQLKKDLGLLNGKCGSSSTKPWPCKWNSPAAAPGPNKTKVDGELLPALVGLTRASPNLRQKLKELAETWHCDLHYDKDIRVGPRVELWLASFPSGNTKMAAVAPPASAGGNSKAPSYEPVLVPAQGRALLSPPTTPPKKNVHTPGGSVTTTKATNPYSTSSSPTPAKYSTAGPAPSLPSPPATPYHQAQATTSGALASAAQREATAMQQLRARLGLDSRYCGSGKKDNPDGSCGCPSAGKDGEIDKLLVPLATLKLADPDLADLLDQVAGKWHCHLHAWGRYKADRVARWMTLFPIYDVPVTATDVYKSASGLRKLLGLRGWTCGSYLKKCETNPDPLTGPRCRAQSMPYRKGDRHKAAVDEILESLAGLTRASPGLWAELVKLARKWHCESHPGVVYAEDRAREWLALFPGGPPAAAITTTNPFDEAQMKIKELLRPLSSQCPVIAESTGQRCQKLIAGRNMRHCDNLADEIARLAVNLDDEKLKISLELLDLVRRCSVHNKLDAAWVAKWLSQIRDITRNLPRAAAPVGPSSTPALQSLTEFEQEIYSRSTPSGHDESPLRIVDRSDEPGDHESIRQRVTSKWREPLTKEEQAVEWGFLYAYTVKENSKYVKIGYTSRDVATRHIEWQTACDRKVAAAYPVDSKDAVLVPYPRRAEALCHAELEACRVRVACGPCRVQHEEWFEVSGEVAVDVIQKWTARMAKNPYGMV</sequence>